<evidence type="ECO:0000256" key="1">
    <source>
        <dbReference type="SAM" id="Phobius"/>
    </source>
</evidence>
<keyword evidence="1" id="KW-0812">Transmembrane</keyword>
<accession>A0AAV3T1Y5</accession>
<feature type="transmembrane region" description="Helical" evidence="1">
    <location>
        <begin position="174"/>
        <end position="196"/>
    </location>
</feature>
<feature type="domain" description="DUF7847" evidence="2">
    <location>
        <begin position="3"/>
        <end position="233"/>
    </location>
</feature>
<dbReference type="Pfam" id="PF25231">
    <property type="entry name" value="DUF7847"/>
    <property type="match status" value="1"/>
</dbReference>
<keyword evidence="1" id="KW-0472">Membrane</keyword>
<feature type="transmembrane region" description="Helical" evidence="1">
    <location>
        <begin position="21"/>
        <end position="47"/>
    </location>
</feature>
<protein>
    <recommendedName>
        <fullName evidence="2">DUF7847 domain-containing protein</fullName>
    </recommendedName>
</protein>
<feature type="transmembrane region" description="Helical" evidence="1">
    <location>
        <begin position="109"/>
        <end position="131"/>
    </location>
</feature>
<keyword evidence="4" id="KW-1185">Reference proteome</keyword>
<organism evidence="3 4">
    <name type="scientific">Salarchaeum japonicum</name>
    <dbReference type="NCBI Taxonomy" id="555573"/>
    <lineage>
        <taxon>Archaea</taxon>
        <taxon>Methanobacteriati</taxon>
        <taxon>Methanobacteriota</taxon>
        <taxon>Stenosarchaea group</taxon>
        <taxon>Halobacteria</taxon>
        <taxon>Halobacteriales</taxon>
        <taxon>Halobacteriaceae</taxon>
    </lineage>
</organism>
<reference evidence="3 4" key="1">
    <citation type="journal article" date="2019" name="Int. J. Syst. Evol. Microbiol.">
        <title>The Global Catalogue of Microorganisms (GCM) 10K type strain sequencing project: providing services to taxonomists for standard genome sequencing and annotation.</title>
        <authorList>
            <consortium name="The Broad Institute Genomics Platform"/>
            <consortium name="The Broad Institute Genome Sequencing Center for Infectious Disease"/>
            <person name="Wu L."/>
            <person name="Ma J."/>
        </authorList>
    </citation>
    <scope>NUCLEOTIDE SEQUENCE [LARGE SCALE GENOMIC DNA]</scope>
    <source>
        <strain evidence="3 4">JCM 16327</strain>
    </source>
</reference>
<comment type="caution">
    <text evidence="3">The sequence shown here is derived from an EMBL/GenBank/DDBJ whole genome shotgun (WGS) entry which is preliminary data.</text>
</comment>
<feature type="transmembrane region" description="Helical" evidence="1">
    <location>
        <begin position="208"/>
        <end position="230"/>
    </location>
</feature>
<dbReference type="AlphaFoldDB" id="A0AAV3T1Y5"/>
<proteinExistence type="predicted"/>
<feature type="transmembrane region" description="Helical" evidence="1">
    <location>
        <begin position="67"/>
        <end position="88"/>
    </location>
</feature>
<dbReference type="EMBL" id="BAAADU010000002">
    <property type="protein sequence ID" value="GAA0655350.1"/>
    <property type="molecule type" value="Genomic_DNA"/>
</dbReference>
<keyword evidence="1" id="KW-1133">Transmembrane helix</keyword>
<dbReference type="RefSeq" id="WP_227260203.1">
    <property type="nucleotide sequence ID" value="NZ_BAAADU010000002.1"/>
</dbReference>
<dbReference type="Proteomes" id="UP001500194">
    <property type="component" value="Unassembled WGS sequence"/>
</dbReference>
<dbReference type="GeneID" id="68573431"/>
<evidence type="ECO:0000313" key="3">
    <source>
        <dbReference type="EMBL" id="GAA0655350.1"/>
    </source>
</evidence>
<gene>
    <name evidence="3" type="ORF">GCM10009019_18880</name>
</gene>
<evidence type="ECO:0000313" key="4">
    <source>
        <dbReference type="Proteomes" id="UP001500194"/>
    </source>
</evidence>
<sequence>MKLSIGNVLETGYESVRQRNGLLLFGIVYALTVVESVFGTASSFTFTLPGGEELTVDSTAIVEVSPLVDSLIALLVGVAGLLTTVAALRVFASDETERLPLAAFTRRGVWTFANVFVGAIVFAVVVALGFAALVLPGLYLLSALFLWAVFVAVEDENFFEGLRSSWRLTSGHRLQTFLLGVAFLIIAFLVNIVTVIPITVFGASEFDFLVTNFGSAFVTVFGNGVLVAAYQQLSADESGPTPGV</sequence>
<dbReference type="InterPro" id="IPR057169">
    <property type="entry name" value="DUF7847"/>
</dbReference>
<evidence type="ECO:0000259" key="2">
    <source>
        <dbReference type="Pfam" id="PF25231"/>
    </source>
</evidence>
<name>A0AAV3T1Y5_9EURY</name>